<keyword evidence="5 6" id="KW-0539">Nucleus</keyword>
<comment type="caution">
    <text evidence="9">The sequence shown here is derived from an EMBL/GenBank/DDBJ whole genome shotgun (WGS) entry which is preliminary data.</text>
</comment>
<feature type="compositionally biased region" description="Basic residues" evidence="7">
    <location>
        <begin position="97"/>
        <end position="109"/>
    </location>
</feature>
<comment type="subcellular location">
    <subcellularLocation>
        <location evidence="1 6">Nucleus</location>
    </subcellularLocation>
</comment>
<reference evidence="9" key="1">
    <citation type="journal article" date="2023" name="bioRxiv">
        <title>Improved chromosome-level genome assembly for marigold (Tagetes erecta).</title>
        <authorList>
            <person name="Jiang F."/>
            <person name="Yuan L."/>
            <person name="Wang S."/>
            <person name="Wang H."/>
            <person name="Xu D."/>
            <person name="Wang A."/>
            <person name="Fan W."/>
        </authorList>
    </citation>
    <scope>NUCLEOTIDE SEQUENCE</scope>
    <source>
        <strain evidence="9">WSJ</strain>
        <tissue evidence="9">Leaf</tissue>
    </source>
</reference>
<evidence type="ECO:0000259" key="8">
    <source>
        <dbReference type="PROSITE" id="PS51754"/>
    </source>
</evidence>
<evidence type="ECO:0000256" key="7">
    <source>
        <dbReference type="SAM" id="MobiDB-lite"/>
    </source>
</evidence>
<sequence>MENQFKSQISKLFQSTFNSCRQKTTSDVSDHRIFHRKTPDRHRLIDLFSPKPQPQSSSTSKPKPHLHNLKNTTFPASSGDRKSYSVSPIHEKTSKTDRKKKTHHRRRRTNASFSSIADNYYHNWWSSDENDQIESKSTLFSRRSNSLDSIESHCGNVEKRRLATNVVAIAKDSNDPYEDFKASMVDMIVEEGIFGVEELEKLVECFVSLNSEEYHKVIFDVFAEIWEILIQDMNKTE</sequence>
<dbReference type="GO" id="GO:0005634">
    <property type="term" value="C:nucleus"/>
    <property type="evidence" value="ECO:0007669"/>
    <property type="project" value="UniProtKB-SubCell"/>
</dbReference>
<dbReference type="Proteomes" id="UP001229421">
    <property type="component" value="Unassembled WGS sequence"/>
</dbReference>
<evidence type="ECO:0000256" key="2">
    <source>
        <dbReference type="ARBA" id="ARBA00022491"/>
    </source>
</evidence>
<feature type="domain" description="OVATE" evidence="8">
    <location>
        <begin position="169"/>
        <end position="228"/>
    </location>
</feature>
<organism evidence="9 10">
    <name type="scientific">Tagetes erecta</name>
    <name type="common">African marigold</name>
    <dbReference type="NCBI Taxonomy" id="13708"/>
    <lineage>
        <taxon>Eukaryota</taxon>
        <taxon>Viridiplantae</taxon>
        <taxon>Streptophyta</taxon>
        <taxon>Embryophyta</taxon>
        <taxon>Tracheophyta</taxon>
        <taxon>Spermatophyta</taxon>
        <taxon>Magnoliopsida</taxon>
        <taxon>eudicotyledons</taxon>
        <taxon>Gunneridae</taxon>
        <taxon>Pentapetalae</taxon>
        <taxon>asterids</taxon>
        <taxon>campanulids</taxon>
        <taxon>Asterales</taxon>
        <taxon>Asteraceae</taxon>
        <taxon>Asteroideae</taxon>
        <taxon>Heliantheae alliance</taxon>
        <taxon>Tageteae</taxon>
        <taxon>Tagetes</taxon>
    </lineage>
</organism>
<evidence type="ECO:0000313" key="9">
    <source>
        <dbReference type="EMBL" id="KAK1437546.1"/>
    </source>
</evidence>
<evidence type="ECO:0000256" key="3">
    <source>
        <dbReference type="ARBA" id="ARBA00023015"/>
    </source>
</evidence>
<dbReference type="NCBIfam" id="TIGR01568">
    <property type="entry name" value="A_thal_3678"/>
    <property type="match status" value="1"/>
</dbReference>
<dbReference type="EMBL" id="JAUHHV010000001">
    <property type="protein sequence ID" value="KAK1437546.1"/>
    <property type="molecule type" value="Genomic_DNA"/>
</dbReference>
<proteinExistence type="predicted"/>
<dbReference type="AlphaFoldDB" id="A0AAD8LED4"/>
<dbReference type="PROSITE" id="PS51754">
    <property type="entry name" value="OVATE"/>
    <property type="match status" value="1"/>
</dbReference>
<keyword evidence="3 6" id="KW-0805">Transcription regulation</keyword>
<feature type="compositionally biased region" description="Basic and acidic residues" evidence="7">
    <location>
        <begin position="79"/>
        <end position="96"/>
    </location>
</feature>
<keyword evidence="2 6" id="KW-0678">Repressor</keyword>
<keyword evidence="4 6" id="KW-0804">Transcription</keyword>
<dbReference type="Pfam" id="PF04844">
    <property type="entry name" value="Ovate"/>
    <property type="match status" value="1"/>
</dbReference>
<dbReference type="InterPro" id="IPR006458">
    <property type="entry name" value="Ovate_C"/>
</dbReference>
<gene>
    <name evidence="9" type="ORF">QVD17_03340</name>
</gene>
<dbReference type="InterPro" id="IPR038933">
    <property type="entry name" value="Ovate"/>
</dbReference>
<protein>
    <recommendedName>
        <fullName evidence="6">Transcription repressor</fullName>
    </recommendedName>
    <alternativeName>
        <fullName evidence="6">Ovate family protein</fullName>
    </alternativeName>
</protein>
<comment type="function">
    <text evidence="6">Transcriptional repressor that regulates multiple aspects of plant growth and development.</text>
</comment>
<evidence type="ECO:0000256" key="4">
    <source>
        <dbReference type="ARBA" id="ARBA00023163"/>
    </source>
</evidence>
<evidence type="ECO:0000256" key="6">
    <source>
        <dbReference type="RuleBase" id="RU367028"/>
    </source>
</evidence>
<dbReference type="PANTHER" id="PTHR33057:SF17">
    <property type="entry name" value="TRANSCRIPTION REPRESSOR OFP8"/>
    <property type="match status" value="1"/>
</dbReference>
<keyword evidence="10" id="KW-1185">Reference proteome</keyword>
<feature type="region of interest" description="Disordered" evidence="7">
    <location>
        <begin position="20"/>
        <end position="111"/>
    </location>
</feature>
<name>A0AAD8LED4_TARER</name>
<evidence type="ECO:0000313" key="10">
    <source>
        <dbReference type="Proteomes" id="UP001229421"/>
    </source>
</evidence>
<accession>A0AAD8LED4</accession>
<dbReference type="GO" id="GO:0045892">
    <property type="term" value="P:negative regulation of DNA-templated transcription"/>
    <property type="evidence" value="ECO:0007669"/>
    <property type="project" value="UniProtKB-UniRule"/>
</dbReference>
<dbReference type="PANTHER" id="PTHR33057">
    <property type="entry name" value="TRANSCRIPTION REPRESSOR OFP7-RELATED"/>
    <property type="match status" value="1"/>
</dbReference>
<evidence type="ECO:0000256" key="1">
    <source>
        <dbReference type="ARBA" id="ARBA00004123"/>
    </source>
</evidence>
<evidence type="ECO:0000256" key="5">
    <source>
        <dbReference type="ARBA" id="ARBA00023242"/>
    </source>
</evidence>